<sequence length="188" mass="21515">MDTDEKTLFLNAMDDVKPLKPSATVVHLKPAPSKAVPSRLEEPDLDNFLITGFLDLFPCEVPLEFTREGIQQGVVDKLRQGKYPLDASLNLLRQPVETCRQNLFAFMLQAQRDNLRNLLIIHGKGRHEKSHANVVRNYLFRWLQQFDSVQAFCTAQPFHGGAGACYVSLRKSDQARQDNRERHAKRSR</sequence>
<proteinExistence type="predicted"/>
<dbReference type="KEGG" id="dfn:CVE23_12735"/>
<feature type="domain" description="Smr" evidence="1">
    <location>
        <begin position="89"/>
        <end position="170"/>
    </location>
</feature>
<keyword evidence="2" id="KW-0540">Nuclease</keyword>
<dbReference type="SUPFAM" id="SSF160443">
    <property type="entry name" value="SMR domain-like"/>
    <property type="match status" value="1"/>
</dbReference>
<dbReference type="InterPro" id="IPR047688">
    <property type="entry name" value="Endonuc_SmrA"/>
</dbReference>
<keyword evidence="3" id="KW-1185">Reference proteome</keyword>
<keyword evidence="2" id="KW-0255">Endonuclease</keyword>
<dbReference type="AlphaFoldDB" id="A0A2K8QT60"/>
<dbReference type="PROSITE" id="PS50828">
    <property type="entry name" value="SMR"/>
    <property type="match status" value="1"/>
</dbReference>
<dbReference type="EMBL" id="CP025003">
    <property type="protein sequence ID" value="ATZ96669.1"/>
    <property type="molecule type" value="Genomic_DNA"/>
</dbReference>
<dbReference type="PANTHER" id="PTHR35562:SF2">
    <property type="entry name" value="DNA ENDONUCLEASE SMRA-RELATED"/>
    <property type="match status" value="1"/>
</dbReference>
<protein>
    <submittedName>
        <fullName evidence="2">DNA endonuclease SmrA</fullName>
    </submittedName>
</protein>
<dbReference type="Gene3D" id="3.30.1370.110">
    <property type="match status" value="1"/>
</dbReference>
<keyword evidence="2" id="KW-0378">Hydrolase</keyword>
<evidence type="ECO:0000313" key="2">
    <source>
        <dbReference type="EMBL" id="ATZ96669.1"/>
    </source>
</evidence>
<evidence type="ECO:0000259" key="1">
    <source>
        <dbReference type="PROSITE" id="PS50828"/>
    </source>
</evidence>
<dbReference type="NCBIfam" id="NF033154">
    <property type="entry name" value="endonuc_SmrA"/>
    <property type="match status" value="1"/>
</dbReference>
<dbReference type="RefSeq" id="WP_038921001.1">
    <property type="nucleotide sequence ID" value="NZ_BMJF01000002.1"/>
</dbReference>
<dbReference type="Pfam" id="PF01713">
    <property type="entry name" value="Smr"/>
    <property type="match status" value="1"/>
</dbReference>
<dbReference type="PANTHER" id="PTHR35562">
    <property type="entry name" value="DNA ENDONUCLEASE SMRA-RELATED"/>
    <property type="match status" value="1"/>
</dbReference>
<dbReference type="Proteomes" id="UP000231901">
    <property type="component" value="Chromosome"/>
</dbReference>
<accession>A0A2K8QT60</accession>
<dbReference type="GeneID" id="66565198"/>
<dbReference type="InterPro" id="IPR002625">
    <property type="entry name" value="Smr_dom"/>
</dbReference>
<reference evidence="3" key="1">
    <citation type="journal article" date="2018" name="Genome Announc.">
        <title>Complete genome sequence of a Dickeya fangzhongdai type strain causing bleeding canker of pear tree trunks.</title>
        <authorList>
            <person name="Zhao Y."/>
            <person name="Tian Y."/>
            <person name="Li X."/>
            <person name="Hu B."/>
        </authorList>
    </citation>
    <scope>NUCLEOTIDE SEQUENCE [LARGE SCALE GENOMIC DNA]</scope>
    <source>
        <strain evidence="3">DSM 101947</strain>
    </source>
</reference>
<dbReference type="GO" id="GO:0004520">
    <property type="term" value="F:DNA endonuclease activity"/>
    <property type="evidence" value="ECO:0007669"/>
    <property type="project" value="TreeGrafter"/>
</dbReference>
<dbReference type="SMART" id="SM00463">
    <property type="entry name" value="SMR"/>
    <property type="match status" value="1"/>
</dbReference>
<dbReference type="OrthoDB" id="9808881at2"/>
<dbReference type="InterPro" id="IPR036063">
    <property type="entry name" value="Smr_dom_sf"/>
</dbReference>
<organism evidence="2 3">
    <name type="scientific">Dickeya fangzhongdai</name>
    <dbReference type="NCBI Taxonomy" id="1778540"/>
    <lineage>
        <taxon>Bacteria</taxon>
        <taxon>Pseudomonadati</taxon>
        <taxon>Pseudomonadota</taxon>
        <taxon>Gammaproteobacteria</taxon>
        <taxon>Enterobacterales</taxon>
        <taxon>Pectobacteriaceae</taxon>
        <taxon>Dickeya</taxon>
    </lineage>
</organism>
<name>A0A2K8QT60_9GAMM</name>
<evidence type="ECO:0000313" key="3">
    <source>
        <dbReference type="Proteomes" id="UP000231901"/>
    </source>
</evidence>
<gene>
    <name evidence="2" type="ORF">CVE23_12735</name>
</gene>